<keyword evidence="3" id="KW-1185">Reference proteome</keyword>
<protein>
    <submittedName>
        <fullName evidence="2">Uncharacterized protein</fullName>
    </submittedName>
</protein>
<keyword evidence="1" id="KW-0812">Transmembrane</keyword>
<dbReference type="AlphaFoldDB" id="A0A853ER68"/>
<comment type="caution">
    <text evidence="2">The sequence shown here is derived from an EMBL/GenBank/DDBJ whole genome shotgun (WGS) entry which is preliminary data.</text>
</comment>
<dbReference type="EMBL" id="JACBYE010000009">
    <property type="protein sequence ID" value="NYS93069.1"/>
    <property type="molecule type" value="Genomic_DNA"/>
</dbReference>
<proteinExistence type="predicted"/>
<evidence type="ECO:0000313" key="2">
    <source>
        <dbReference type="EMBL" id="NYS93069.1"/>
    </source>
</evidence>
<dbReference type="Proteomes" id="UP000561011">
    <property type="component" value="Unassembled WGS sequence"/>
</dbReference>
<keyword evidence="1" id="KW-0472">Membrane</keyword>
<dbReference type="RefSeq" id="WP_179912802.1">
    <property type="nucleotide sequence ID" value="NZ_JACBYE010000009.1"/>
</dbReference>
<evidence type="ECO:0000313" key="3">
    <source>
        <dbReference type="Proteomes" id="UP000561011"/>
    </source>
</evidence>
<organism evidence="2 3">
    <name type="scientific">Sanguibacter inulinus</name>
    <dbReference type="NCBI Taxonomy" id="60922"/>
    <lineage>
        <taxon>Bacteria</taxon>
        <taxon>Bacillati</taxon>
        <taxon>Actinomycetota</taxon>
        <taxon>Actinomycetes</taxon>
        <taxon>Micrococcales</taxon>
        <taxon>Sanguibacteraceae</taxon>
        <taxon>Sanguibacter</taxon>
    </lineage>
</organism>
<sequence>MNEAASGERPASEASVAELIALERARLEREERRAASRRRAVLVGVLVLIVAGAVALALINQHNKQRSQERLTCIFSYTQQNIPGEIAEGLCD</sequence>
<name>A0A853ER68_9MICO</name>
<accession>A0A853ER68</accession>
<reference evidence="2 3" key="1">
    <citation type="submission" date="2020-07" db="EMBL/GenBank/DDBJ databases">
        <title>MOT database genomes.</title>
        <authorList>
            <person name="Joseph S."/>
            <person name="Aduse-Opoku J."/>
            <person name="Hashim A."/>
            <person name="Wade W."/>
            <person name="Curtis M."/>
        </authorList>
    </citation>
    <scope>NUCLEOTIDE SEQUENCE [LARGE SCALE GENOMIC DNA]</scope>
    <source>
        <strain evidence="2 3">DSM 100099</strain>
    </source>
</reference>
<keyword evidence="1" id="KW-1133">Transmembrane helix</keyword>
<evidence type="ECO:0000256" key="1">
    <source>
        <dbReference type="SAM" id="Phobius"/>
    </source>
</evidence>
<gene>
    <name evidence="2" type="ORF">HZZ10_05940</name>
</gene>
<feature type="transmembrane region" description="Helical" evidence="1">
    <location>
        <begin position="40"/>
        <end position="59"/>
    </location>
</feature>